<organism evidence="2 3">
    <name type="scientific">Exophiala mesophila</name>
    <name type="common">Black yeast-like fungus</name>
    <dbReference type="NCBI Taxonomy" id="212818"/>
    <lineage>
        <taxon>Eukaryota</taxon>
        <taxon>Fungi</taxon>
        <taxon>Dikarya</taxon>
        <taxon>Ascomycota</taxon>
        <taxon>Pezizomycotina</taxon>
        <taxon>Eurotiomycetes</taxon>
        <taxon>Chaetothyriomycetidae</taxon>
        <taxon>Chaetothyriales</taxon>
        <taxon>Herpotrichiellaceae</taxon>
        <taxon>Exophiala</taxon>
    </lineage>
</organism>
<evidence type="ECO:0000259" key="1">
    <source>
        <dbReference type="Pfam" id="PF07883"/>
    </source>
</evidence>
<dbReference type="InterPro" id="IPR011051">
    <property type="entry name" value="RmlC_Cupin_sf"/>
</dbReference>
<dbReference type="CDD" id="cd02231">
    <property type="entry name" value="cupin_BLL6423-like"/>
    <property type="match status" value="1"/>
</dbReference>
<proteinExistence type="predicted"/>
<dbReference type="InterPro" id="IPR013096">
    <property type="entry name" value="Cupin_2"/>
</dbReference>
<dbReference type="VEuPathDB" id="FungiDB:PV10_04841"/>
<gene>
    <name evidence="2" type="ORF">B0A52_06754</name>
</gene>
<dbReference type="InterPro" id="IPR014710">
    <property type="entry name" value="RmlC-like_jellyroll"/>
</dbReference>
<dbReference type="Proteomes" id="UP000288859">
    <property type="component" value="Unassembled WGS sequence"/>
</dbReference>
<dbReference type="PANTHER" id="PTHR36156">
    <property type="entry name" value="SLR2101 PROTEIN"/>
    <property type="match status" value="1"/>
</dbReference>
<evidence type="ECO:0000313" key="3">
    <source>
        <dbReference type="Proteomes" id="UP000288859"/>
    </source>
</evidence>
<evidence type="ECO:0000313" key="2">
    <source>
        <dbReference type="EMBL" id="RVX69041.1"/>
    </source>
</evidence>
<accession>A0A438N024</accession>
<name>A0A438N024_EXOME</name>
<dbReference type="EMBL" id="NAJM01000032">
    <property type="protein sequence ID" value="RVX69041.1"/>
    <property type="molecule type" value="Genomic_DNA"/>
</dbReference>
<dbReference type="Pfam" id="PF07883">
    <property type="entry name" value="Cupin_2"/>
    <property type="match status" value="1"/>
</dbReference>
<dbReference type="Gene3D" id="2.60.120.10">
    <property type="entry name" value="Jelly Rolls"/>
    <property type="match status" value="1"/>
</dbReference>
<dbReference type="SUPFAM" id="SSF51182">
    <property type="entry name" value="RmlC-like cupins"/>
    <property type="match status" value="1"/>
</dbReference>
<dbReference type="AlphaFoldDB" id="A0A438N024"/>
<dbReference type="OrthoDB" id="5840532at2759"/>
<sequence length="182" mass="20062">MTIITNPTSGSKIELRQTRRFITTNNDHCKSVFSKALSETPPIRDVGDGLQIAFNYGTAETPPNFGEEKDIEAYVNLIKNPPGIIIPDGCVARLIDMPPGYSSPMHRTISLNYNFIISGEIELILDSGETRRLLPGDMAVQRAVNHSWRNVSSSEWARMTAFAIPAIPDEKHGFTESGTGDL</sequence>
<protein>
    <recommendedName>
        <fullName evidence="1">Cupin type-2 domain-containing protein</fullName>
    </recommendedName>
</protein>
<reference evidence="2 3" key="1">
    <citation type="submission" date="2017-03" db="EMBL/GenBank/DDBJ databases">
        <title>Genomes of endolithic fungi from Antarctica.</title>
        <authorList>
            <person name="Coleine C."/>
            <person name="Masonjones S."/>
            <person name="Stajich J.E."/>
        </authorList>
    </citation>
    <scope>NUCLEOTIDE SEQUENCE [LARGE SCALE GENOMIC DNA]</scope>
    <source>
        <strain evidence="2 3">CCFEE 6314</strain>
    </source>
</reference>
<feature type="domain" description="Cupin type-2" evidence="1">
    <location>
        <begin position="94"/>
        <end position="154"/>
    </location>
</feature>
<comment type="caution">
    <text evidence="2">The sequence shown here is derived from an EMBL/GenBank/DDBJ whole genome shotgun (WGS) entry which is preliminary data.</text>
</comment>
<dbReference type="InterPro" id="IPR047142">
    <property type="entry name" value="OryJ/VirC-like"/>
</dbReference>
<dbReference type="PANTHER" id="PTHR36156:SF3">
    <property type="entry name" value="CUPIN 2 CONSERVED BARREL DOMAIN-CONTAINING PROTEIN"/>
    <property type="match status" value="1"/>
</dbReference>